<reference evidence="6" key="1">
    <citation type="submission" date="2016-11" db="UniProtKB">
        <authorList>
            <consortium name="WormBaseParasite"/>
        </authorList>
    </citation>
    <scope>IDENTIFICATION</scope>
</reference>
<dbReference type="AlphaFoldDB" id="A0A1I7ZEZ6"/>
<dbReference type="GO" id="GO:0008107">
    <property type="term" value="F:galactoside 2-alpha-L-fucosyltransferase activity"/>
    <property type="evidence" value="ECO:0007669"/>
    <property type="project" value="InterPro"/>
</dbReference>
<protein>
    <recommendedName>
        <fullName evidence="3">L-Fucosyltransferase</fullName>
        <ecNumber evidence="3">2.4.1.-</ecNumber>
    </recommendedName>
</protein>
<evidence type="ECO:0000256" key="3">
    <source>
        <dbReference type="RuleBase" id="RU363129"/>
    </source>
</evidence>
<comment type="subcellular location">
    <subcellularLocation>
        <location evidence="3">Golgi apparatus</location>
        <location evidence="3">Golgi stack membrane</location>
        <topology evidence="3">Single-pass type II membrane protein</topology>
    </subcellularLocation>
</comment>
<dbReference type="PANTHER" id="PTHR11927:SF9">
    <property type="entry name" value="L-FUCOSYLTRANSFERASE"/>
    <property type="match status" value="1"/>
</dbReference>
<dbReference type="PANTHER" id="PTHR11927">
    <property type="entry name" value="GALACTOSIDE 2-L-FUCOSYLTRANSFERASE"/>
    <property type="match status" value="1"/>
</dbReference>
<organism evidence="5 6">
    <name type="scientific">Steinernema glaseri</name>
    <dbReference type="NCBI Taxonomy" id="37863"/>
    <lineage>
        <taxon>Eukaryota</taxon>
        <taxon>Metazoa</taxon>
        <taxon>Ecdysozoa</taxon>
        <taxon>Nematoda</taxon>
        <taxon>Chromadorea</taxon>
        <taxon>Rhabditida</taxon>
        <taxon>Tylenchina</taxon>
        <taxon>Panagrolaimomorpha</taxon>
        <taxon>Strongyloidoidea</taxon>
        <taxon>Steinernematidae</taxon>
        <taxon>Steinernema</taxon>
    </lineage>
</organism>
<keyword evidence="3" id="KW-0325">Glycoprotein</keyword>
<dbReference type="GO" id="GO:0005975">
    <property type="term" value="P:carbohydrate metabolic process"/>
    <property type="evidence" value="ECO:0007669"/>
    <property type="project" value="InterPro"/>
</dbReference>
<sequence>MARWPSGLRRWFKAPVSSEALDHSTNASESTILGTSPSPGTRKHANRNRHVRFRAALRSRGAKRRRWAHPLIAVFSVAEPASLSAHLHVVRLLSARLRGGDVTFDQPWKIADPHIVYDRKELRRTQRYIVSNFTYSKGLGNLMFQYASLRSIATQHKAKLLIPSNSLLRRAFDLDAVVVTPQINDQLLGENARFAVEFKDCCSYHSDLQLFMNPDSNVQVLQGYFQSFRYFHPHNEDLIREQFRFLPEISIRAEQIIQEAQFEKINADVNNDGFLGVDQVQVVPEGYDDNYYYVGVHVRRGMDITWNSRNIKHGHTVATKEYFEHAMDHFRAKHKDKVVFIVCSDDLAWTMKNIPKSSAKKGEIFFSDGAFREVDLALLSQCNETIGSTGTFSWWGSYLAGGQSTYFSNWPYKGSMLDKMVDKKNYFLEEWIPME</sequence>
<dbReference type="CDD" id="cd11301">
    <property type="entry name" value="Fut1_Fut2_like"/>
    <property type="match status" value="1"/>
</dbReference>
<evidence type="ECO:0000313" key="6">
    <source>
        <dbReference type="WBParaSite" id="L893_g2587.t1"/>
    </source>
</evidence>
<proteinExistence type="inferred from homology"/>
<dbReference type="GO" id="GO:0032580">
    <property type="term" value="C:Golgi cisterna membrane"/>
    <property type="evidence" value="ECO:0007669"/>
    <property type="project" value="UniProtKB-SubCell"/>
</dbReference>
<keyword evidence="3" id="KW-0735">Signal-anchor</keyword>
<dbReference type="Pfam" id="PF01531">
    <property type="entry name" value="Glyco_transf_11"/>
    <property type="match status" value="1"/>
</dbReference>
<evidence type="ECO:0000256" key="4">
    <source>
        <dbReference type="SAM" id="MobiDB-lite"/>
    </source>
</evidence>
<keyword evidence="5" id="KW-1185">Reference proteome</keyword>
<dbReference type="EC" id="2.4.1.-" evidence="3"/>
<evidence type="ECO:0000256" key="1">
    <source>
        <dbReference type="ARBA" id="ARBA00022676"/>
    </source>
</evidence>
<feature type="compositionally biased region" description="Polar residues" evidence="4">
    <location>
        <begin position="23"/>
        <end position="39"/>
    </location>
</feature>
<accession>A0A1I7ZEZ6</accession>
<name>A0A1I7ZEZ6_9BILA</name>
<dbReference type="InterPro" id="IPR002516">
    <property type="entry name" value="Glyco_trans_11"/>
</dbReference>
<comment type="similarity">
    <text evidence="3">Belongs to the glycosyltransferase 11 family.</text>
</comment>
<keyword evidence="3" id="KW-0333">Golgi apparatus</keyword>
<feature type="region of interest" description="Disordered" evidence="4">
    <location>
        <begin position="22"/>
        <end position="48"/>
    </location>
</feature>
<comment type="pathway">
    <text evidence="3">Protein modification; protein glycosylation.</text>
</comment>
<dbReference type="WBParaSite" id="L893_g2587.t1">
    <property type="protein sequence ID" value="L893_g2587.t1"/>
    <property type="gene ID" value="L893_g2587"/>
</dbReference>
<keyword evidence="3" id="KW-0812">Transmembrane</keyword>
<evidence type="ECO:0000256" key="2">
    <source>
        <dbReference type="ARBA" id="ARBA00022679"/>
    </source>
</evidence>
<dbReference type="UniPathway" id="UPA00378"/>
<evidence type="ECO:0000313" key="5">
    <source>
        <dbReference type="Proteomes" id="UP000095287"/>
    </source>
</evidence>
<keyword evidence="1 3" id="KW-0328">Glycosyltransferase</keyword>
<dbReference type="Gene3D" id="3.40.50.11350">
    <property type="match status" value="1"/>
</dbReference>
<dbReference type="Proteomes" id="UP000095287">
    <property type="component" value="Unplaced"/>
</dbReference>
<keyword evidence="2 3" id="KW-0808">Transferase</keyword>